<keyword evidence="1" id="KW-0808">Transferase</keyword>
<dbReference type="OrthoDB" id="273614at2"/>
<evidence type="ECO:0000256" key="1">
    <source>
        <dbReference type="ARBA" id="ARBA00022679"/>
    </source>
</evidence>
<dbReference type="PROSITE" id="PS51186">
    <property type="entry name" value="GNAT"/>
    <property type="match status" value="1"/>
</dbReference>
<organism evidence="4 5">
    <name type="scientific">Sinomonas humi</name>
    <dbReference type="NCBI Taxonomy" id="1338436"/>
    <lineage>
        <taxon>Bacteria</taxon>
        <taxon>Bacillati</taxon>
        <taxon>Actinomycetota</taxon>
        <taxon>Actinomycetes</taxon>
        <taxon>Micrococcales</taxon>
        <taxon>Micrococcaceae</taxon>
        <taxon>Sinomonas</taxon>
    </lineage>
</organism>
<dbReference type="PANTHER" id="PTHR43877:SF2">
    <property type="entry name" value="AMINOALKYLPHOSPHONATE N-ACETYLTRANSFERASE-RELATED"/>
    <property type="match status" value="1"/>
</dbReference>
<keyword evidence="2" id="KW-0012">Acyltransferase</keyword>
<dbReference type="STRING" id="1338436.LK10_17340"/>
<dbReference type="GO" id="GO:0016747">
    <property type="term" value="F:acyltransferase activity, transferring groups other than amino-acyl groups"/>
    <property type="evidence" value="ECO:0007669"/>
    <property type="project" value="InterPro"/>
</dbReference>
<dbReference type="PANTHER" id="PTHR43877">
    <property type="entry name" value="AMINOALKYLPHOSPHONATE N-ACETYLTRANSFERASE-RELATED-RELATED"/>
    <property type="match status" value="1"/>
</dbReference>
<evidence type="ECO:0000259" key="3">
    <source>
        <dbReference type="PROSITE" id="PS51186"/>
    </source>
</evidence>
<feature type="domain" description="N-acetyltransferase" evidence="3">
    <location>
        <begin position="14"/>
        <end position="173"/>
    </location>
</feature>
<protein>
    <recommendedName>
        <fullName evidence="3">N-acetyltransferase domain-containing protein</fullName>
    </recommendedName>
</protein>
<dbReference type="EMBL" id="JTDL01000144">
    <property type="protein sequence ID" value="KHL01194.1"/>
    <property type="molecule type" value="Genomic_DNA"/>
</dbReference>
<comment type="caution">
    <text evidence="4">The sequence shown here is derived from an EMBL/GenBank/DDBJ whole genome shotgun (WGS) entry which is preliminary data.</text>
</comment>
<evidence type="ECO:0000313" key="5">
    <source>
        <dbReference type="Proteomes" id="UP000030982"/>
    </source>
</evidence>
<dbReference type="RefSeq" id="WP_043126365.1">
    <property type="nucleotide sequence ID" value="NZ_JTDL01000144.1"/>
</dbReference>
<dbReference type="AlphaFoldDB" id="A0A0B2AGW1"/>
<sequence>MSAARTGTPRVSGVVIREATAVDFPEIARITREAYLGAGYFEDAEHPYMRQVVDVAYRAKRGTVLVAERDGRLVGSVTLMAHGDGFDQVARKGEFEFRLLVVDPAVQRTGAATALVAEVEARARRAGATAVVLTTGIDWVAPHALYARLGYERAPERDWPIEGTDIWLPVYRKPLT</sequence>
<accession>A0A0B2AGW1</accession>
<dbReference type="InterPro" id="IPR050832">
    <property type="entry name" value="Bact_Acetyltransf"/>
</dbReference>
<name>A0A0B2AGW1_9MICC</name>
<dbReference type="Gene3D" id="3.40.630.30">
    <property type="match status" value="1"/>
</dbReference>
<dbReference type="Proteomes" id="UP000030982">
    <property type="component" value="Unassembled WGS sequence"/>
</dbReference>
<dbReference type="CDD" id="cd04301">
    <property type="entry name" value="NAT_SF"/>
    <property type="match status" value="1"/>
</dbReference>
<proteinExistence type="predicted"/>
<dbReference type="InterPro" id="IPR016181">
    <property type="entry name" value="Acyl_CoA_acyltransferase"/>
</dbReference>
<gene>
    <name evidence="4" type="ORF">LK10_17340</name>
</gene>
<dbReference type="Pfam" id="PF00583">
    <property type="entry name" value="Acetyltransf_1"/>
    <property type="match status" value="1"/>
</dbReference>
<reference evidence="4 5" key="1">
    <citation type="submission" date="2014-09" db="EMBL/GenBank/DDBJ databases">
        <title>Genome sequence of Sinomonas sp. MUSC 117.</title>
        <authorList>
            <person name="Lee L.-H."/>
        </authorList>
    </citation>
    <scope>NUCLEOTIDE SEQUENCE [LARGE SCALE GENOMIC DNA]</scope>
    <source>
        <strain evidence="4 5">MUSC 117</strain>
    </source>
</reference>
<evidence type="ECO:0000256" key="2">
    <source>
        <dbReference type="ARBA" id="ARBA00023315"/>
    </source>
</evidence>
<evidence type="ECO:0000313" key="4">
    <source>
        <dbReference type="EMBL" id="KHL01194.1"/>
    </source>
</evidence>
<dbReference type="SUPFAM" id="SSF55729">
    <property type="entry name" value="Acyl-CoA N-acyltransferases (Nat)"/>
    <property type="match status" value="1"/>
</dbReference>
<dbReference type="InterPro" id="IPR000182">
    <property type="entry name" value="GNAT_dom"/>
</dbReference>
<keyword evidence="5" id="KW-1185">Reference proteome</keyword>